<comment type="caution">
    <text evidence="2">The sequence shown here is derived from an EMBL/GenBank/DDBJ whole genome shotgun (WGS) entry which is preliminary data.</text>
</comment>
<reference evidence="2 3" key="1">
    <citation type="journal article" date="2021" name="Hortic Res">
        <title>The domestication of Cucurbita argyrosperma as revealed by the genome of its wild relative.</title>
        <authorList>
            <person name="Barrera-Redondo J."/>
            <person name="Sanchez-de la Vega G."/>
            <person name="Aguirre-Liguori J.A."/>
            <person name="Castellanos-Morales G."/>
            <person name="Gutierrez-Guerrero Y.T."/>
            <person name="Aguirre-Dugua X."/>
            <person name="Aguirre-Planter E."/>
            <person name="Tenaillon M.I."/>
            <person name="Lira-Saade R."/>
            <person name="Eguiarte L.E."/>
        </authorList>
    </citation>
    <scope>NUCLEOTIDE SEQUENCE [LARGE SCALE GENOMIC DNA]</scope>
    <source>
        <strain evidence="2">JBR-2021</strain>
    </source>
</reference>
<dbReference type="EMBL" id="JAGKQH010000019">
    <property type="protein sequence ID" value="KAG6571666.1"/>
    <property type="molecule type" value="Genomic_DNA"/>
</dbReference>
<sequence length="107" mass="12485">MNCLSCQALPRTQSDREDEAQETSSSVRQSCCLHISRRWSSELTPRSYESIKSNNNIASSLHQKAKNRRIQSDCGRKEPRLIRCSGMRRNWSFEELGLRDQKKGRFH</sequence>
<accession>A0AAV6LXC6</accession>
<evidence type="ECO:0000313" key="3">
    <source>
        <dbReference type="Proteomes" id="UP000685013"/>
    </source>
</evidence>
<dbReference type="PANTHER" id="PTHR36019">
    <property type="entry name" value="PLANT/PROTEIN"/>
    <property type="match status" value="1"/>
</dbReference>
<dbReference type="Proteomes" id="UP000685013">
    <property type="component" value="Chromosome 19"/>
</dbReference>
<evidence type="ECO:0000256" key="1">
    <source>
        <dbReference type="SAM" id="MobiDB-lite"/>
    </source>
</evidence>
<evidence type="ECO:0000313" key="2">
    <source>
        <dbReference type="EMBL" id="KAG6571666.1"/>
    </source>
</evidence>
<protein>
    <submittedName>
        <fullName evidence="2">Uncharacterized protein</fullName>
    </submittedName>
</protein>
<feature type="non-terminal residue" evidence="2">
    <location>
        <position position="1"/>
    </location>
</feature>
<organism evidence="2 3">
    <name type="scientific">Cucurbita argyrosperma subsp. sororia</name>
    <dbReference type="NCBI Taxonomy" id="37648"/>
    <lineage>
        <taxon>Eukaryota</taxon>
        <taxon>Viridiplantae</taxon>
        <taxon>Streptophyta</taxon>
        <taxon>Embryophyta</taxon>
        <taxon>Tracheophyta</taxon>
        <taxon>Spermatophyta</taxon>
        <taxon>Magnoliopsida</taxon>
        <taxon>eudicotyledons</taxon>
        <taxon>Gunneridae</taxon>
        <taxon>Pentapetalae</taxon>
        <taxon>rosids</taxon>
        <taxon>fabids</taxon>
        <taxon>Cucurbitales</taxon>
        <taxon>Cucurbitaceae</taxon>
        <taxon>Cucurbiteae</taxon>
        <taxon>Cucurbita</taxon>
    </lineage>
</organism>
<dbReference type="PANTHER" id="PTHR36019:SF3">
    <property type="entry name" value="PLANT_PROTEIN"/>
    <property type="match status" value="1"/>
</dbReference>
<dbReference type="AlphaFoldDB" id="A0AAV6LXC6"/>
<keyword evidence="3" id="KW-1185">Reference proteome</keyword>
<name>A0AAV6LXC6_9ROSI</name>
<feature type="region of interest" description="Disordered" evidence="1">
    <location>
        <begin position="1"/>
        <end position="28"/>
    </location>
</feature>
<proteinExistence type="predicted"/>
<gene>
    <name evidence="2" type="ORF">SDJN03_28394</name>
</gene>